<keyword evidence="2" id="KW-1185">Reference proteome</keyword>
<dbReference type="RefSeq" id="XP_018987738.1">
    <property type="nucleotide sequence ID" value="XM_019127411.1"/>
</dbReference>
<dbReference type="EMBL" id="KV454426">
    <property type="protein sequence ID" value="ODQ82410.1"/>
    <property type="molecule type" value="Genomic_DNA"/>
</dbReference>
<evidence type="ECO:0000313" key="2">
    <source>
        <dbReference type="Proteomes" id="UP000094336"/>
    </source>
</evidence>
<protein>
    <submittedName>
        <fullName evidence="1">Uncharacterized protein</fullName>
    </submittedName>
</protein>
<name>A0A1E3QXL0_9ASCO</name>
<reference evidence="2" key="1">
    <citation type="submission" date="2016-05" db="EMBL/GenBank/DDBJ databases">
        <title>Comparative genomics of biotechnologically important yeasts.</title>
        <authorList>
            <consortium name="DOE Joint Genome Institute"/>
            <person name="Riley R."/>
            <person name="Haridas S."/>
            <person name="Wolfe K.H."/>
            <person name="Lopes M.R."/>
            <person name="Hittinger C.T."/>
            <person name="Goker M."/>
            <person name="Salamov A."/>
            <person name="Wisecaver J."/>
            <person name="Long T.M."/>
            <person name="Aerts A.L."/>
            <person name="Barry K."/>
            <person name="Choi C."/>
            <person name="Clum A."/>
            <person name="Coughlan A.Y."/>
            <person name="Deshpande S."/>
            <person name="Douglass A.P."/>
            <person name="Hanson S.J."/>
            <person name="Klenk H.-P."/>
            <person name="Labutti K."/>
            <person name="Lapidus A."/>
            <person name="Lindquist E."/>
            <person name="Lipzen A."/>
            <person name="Meier-Kolthoff J.P."/>
            <person name="Ohm R.A."/>
            <person name="Otillar R.P."/>
            <person name="Pangilinan J."/>
            <person name="Peng Y."/>
            <person name="Rokas A."/>
            <person name="Rosa C.A."/>
            <person name="Scheuner C."/>
            <person name="Sibirny A.A."/>
            <person name="Slot J.C."/>
            <person name="Stielow J.B."/>
            <person name="Sun H."/>
            <person name="Kurtzman C.P."/>
            <person name="Blackwell M."/>
            <person name="Grigoriev I.V."/>
            <person name="Jeffries T.W."/>
        </authorList>
    </citation>
    <scope>NUCLEOTIDE SEQUENCE [LARGE SCALE GENOMIC DNA]</scope>
    <source>
        <strain evidence="2">NRRL Y-12698</strain>
    </source>
</reference>
<organism evidence="1 2">
    <name type="scientific">Babjeviella inositovora NRRL Y-12698</name>
    <dbReference type="NCBI Taxonomy" id="984486"/>
    <lineage>
        <taxon>Eukaryota</taxon>
        <taxon>Fungi</taxon>
        <taxon>Dikarya</taxon>
        <taxon>Ascomycota</taxon>
        <taxon>Saccharomycotina</taxon>
        <taxon>Pichiomycetes</taxon>
        <taxon>Serinales incertae sedis</taxon>
        <taxon>Babjeviella</taxon>
    </lineage>
</organism>
<gene>
    <name evidence="1" type="ORF">BABINDRAFT_159009</name>
</gene>
<accession>A0A1E3QXL0</accession>
<dbReference type="Proteomes" id="UP000094336">
    <property type="component" value="Unassembled WGS sequence"/>
</dbReference>
<proteinExistence type="predicted"/>
<dbReference type="GeneID" id="30145264"/>
<dbReference type="AlphaFoldDB" id="A0A1E3QXL0"/>
<sequence length="94" mass="10564">MTEVFAIRCSSIAPQWEYLEEIRIPLNFSSYLSTPWDCSSETTKPETARERVAGALTSDTMLSIGVLYMNSLGYHLTCHCDNDAGFWMIATDSD</sequence>
<evidence type="ECO:0000313" key="1">
    <source>
        <dbReference type="EMBL" id="ODQ82410.1"/>
    </source>
</evidence>